<dbReference type="Gene3D" id="3.30.1490.20">
    <property type="entry name" value="ATP-grasp fold, A domain"/>
    <property type="match status" value="1"/>
</dbReference>
<dbReference type="GO" id="GO:0046872">
    <property type="term" value="F:metal ion binding"/>
    <property type="evidence" value="ECO:0007669"/>
    <property type="project" value="InterPro"/>
</dbReference>
<dbReference type="KEGG" id="lck:HN018_00325"/>
<evidence type="ECO:0000256" key="1">
    <source>
        <dbReference type="PROSITE-ProRule" id="PRU00409"/>
    </source>
</evidence>
<reference evidence="3 4" key="1">
    <citation type="journal article" date="2014" name="World J. Microbiol. Biotechnol.">
        <title>Biodiversity and physiological characteristics of Antarctic and Arctic lichens-associated bacteria.</title>
        <authorList>
            <person name="Lee Y.M."/>
            <person name="Kim E.H."/>
            <person name="Lee H.K."/>
            <person name="Hong S.G."/>
        </authorList>
    </citation>
    <scope>NUCLEOTIDE SEQUENCE [LARGE SCALE GENOMIC DNA]</scope>
    <source>
        <strain evidence="3 4">PAMC 26569</strain>
    </source>
</reference>
<dbReference type="AlphaFoldDB" id="A0A6M8HL16"/>
<dbReference type="PROSITE" id="PS00867">
    <property type="entry name" value="CPSASE_2"/>
    <property type="match status" value="1"/>
</dbReference>
<dbReference type="Gene3D" id="3.30.470.20">
    <property type="entry name" value="ATP-grasp fold, B domain"/>
    <property type="match status" value="1"/>
</dbReference>
<accession>A0A6M8HL16</accession>
<evidence type="ECO:0000313" key="3">
    <source>
        <dbReference type="EMBL" id="QKE88705.1"/>
    </source>
</evidence>
<sequence>MGQLKIFIATTTWWPSAARLAVAFHGHGAAVSAICPHGHPMRVLRSLRAVHAYSALAPLDTLARAIRQETPDLIVPTDDRVVAHLHALHASATAHDPDSIALRALIERSLGAPAGFSLSGTRDRLLQAVQADGVRVPAGRSIAGVDDLRAWFAARPGRCVIKTEGSWGGSGVSVVHTLADAEAAFLAMSQPLTLRRAVRILLFDGDPFPFVQCLRRERRTVTVQAFIEGRQANIMAACRDGHLLDTLSVDVLRAQNGIGAATVVRMVDCPEMEAAAAIVARRVGASGLFGLDFMIETATGLYYLIEMNPRATQLGHLARRGRDLAAALVAALGGTPRIVATPTDEDQVVALFPQALRFEADWLERNRTRIDVPIDQPQLTAELLRRPWTKRSPLARIEGWLRDNDANGKVLSQRRAETLLAKLASQPMEASGNSTTISGRRWRNAVSSCGAVISIPRWRSSQKGGFTS</sequence>
<keyword evidence="1" id="KW-0067">ATP-binding</keyword>
<evidence type="ECO:0000313" key="4">
    <source>
        <dbReference type="Proteomes" id="UP000500767"/>
    </source>
</evidence>
<dbReference type="InterPro" id="IPR013815">
    <property type="entry name" value="ATP_grasp_subdomain_1"/>
</dbReference>
<keyword evidence="4" id="KW-1185">Reference proteome</keyword>
<feature type="domain" description="ATP-grasp" evidence="2">
    <location>
        <begin position="126"/>
        <end position="333"/>
    </location>
</feature>
<protein>
    <submittedName>
        <fullName evidence="3">ATP-grasp domain-containing protein</fullName>
    </submittedName>
</protein>
<keyword evidence="1" id="KW-0547">Nucleotide-binding</keyword>
<dbReference type="Pfam" id="PF02655">
    <property type="entry name" value="ATP-grasp_3"/>
    <property type="match status" value="1"/>
</dbReference>
<dbReference type="InterPro" id="IPR005479">
    <property type="entry name" value="CPAse_ATP-bd"/>
</dbReference>
<proteinExistence type="predicted"/>
<evidence type="ECO:0000259" key="2">
    <source>
        <dbReference type="PROSITE" id="PS50975"/>
    </source>
</evidence>
<dbReference type="RefSeq" id="WP_172443412.1">
    <property type="nucleotide sequence ID" value="NZ_CP053708.1"/>
</dbReference>
<dbReference type="SUPFAM" id="SSF56059">
    <property type="entry name" value="Glutathione synthetase ATP-binding domain-like"/>
    <property type="match status" value="1"/>
</dbReference>
<dbReference type="Proteomes" id="UP000500767">
    <property type="component" value="Chromosome"/>
</dbReference>
<dbReference type="EMBL" id="CP053708">
    <property type="protein sequence ID" value="QKE88705.1"/>
    <property type="molecule type" value="Genomic_DNA"/>
</dbReference>
<name>A0A6M8HL16_9PROT</name>
<dbReference type="GO" id="GO:0005524">
    <property type="term" value="F:ATP binding"/>
    <property type="evidence" value="ECO:0007669"/>
    <property type="project" value="UniProtKB-UniRule"/>
</dbReference>
<gene>
    <name evidence="3" type="ORF">HN018_00325</name>
</gene>
<dbReference type="PROSITE" id="PS50975">
    <property type="entry name" value="ATP_GRASP"/>
    <property type="match status" value="1"/>
</dbReference>
<dbReference type="InterPro" id="IPR011761">
    <property type="entry name" value="ATP-grasp"/>
</dbReference>
<dbReference type="InterPro" id="IPR003806">
    <property type="entry name" value="ATP-grasp_PylC-type"/>
</dbReference>
<organism evidence="3 4">
    <name type="scientific">Lichenicola cladoniae</name>
    <dbReference type="NCBI Taxonomy" id="1484109"/>
    <lineage>
        <taxon>Bacteria</taxon>
        <taxon>Pseudomonadati</taxon>
        <taxon>Pseudomonadota</taxon>
        <taxon>Alphaproteobacteria</taxon>
        <taxon>Acetobacterales</taxon>
        <taxon>Acetobacteraceae</taxon>
        <taxon>Lichenicola</taxon>
    </lineage>
</organism>